<dbReference type="InterPro" id="IPR005116">
    <property type="entry name" value="Transp-assoc_OB_typ1"/>
</dbReference>
<dbReference type="InterPro" id="IPR003593">
    <property type="entry name" value="AAA+_ATPase"/>
</dbReference>
<gene>
    <name evidence="8" type="ORF">GCM10009741_71840</name>
</gene>
<evidence type="ECO:0000256" key="5">
    <source>
        <dbReference type="PROSITE-ProRule" id="PRU01213"/>
    </source>
</evidence>
<evidence type="ECO:0000256" key="4">
    <source>
        <dbReference type="ARBA" id="ARBA00022840"/>
    </source>
</evidence>
<name>A0ABP4N7A2_9ACTN</name>
<dbReference type="InterPro" id="IPR050093">
    <property type="entry name" value="ABC_SmlMolc_Importer"/>
</dbReference>
<dbReference type="RefSeq" id="WP_344182328.1">
    <property type="nucleotide sequence ID" value="NZ_BAAANC010000004.1"/>
</dbReference>
<dbReference type="PROSITE" id="PS50893">
    <property type="entry name" value="ABC_TRANSPORTER_2"/>
    <property type="match status" value="1"/>
</dbReference>
<keyword evidence="2 5" id="KW-0500">Molybdenum</keyword>
<dbReference type="InterPro" id="IPR008995">
    <property type="entry name" value="Mo/tungstate-bd_C_term_dom"/>
</dbReference>
<evidence type="ECO:0000313" key="8">
    <source>
        <dbReference type="EMBL" id="GAA1556792.1"/>
    </source>
</evidence>
<dbReference type="EMBL" id="BAAANC010000004">
    <property type="protein sequence ID" value="GAA1556792.1"/>
    <property type="molecule type" value="Genomic_DNA"/>
</dbReference>
<evidence type="ECO:0000256" key="2">
    <source>
        <dbReference type="ARBA" id="ARBA00022505"/>
    </source>
</evidence>
<dbReference type="Pfam" id="PF03459">
    <property type="entry name" value="TOBE"/>
    <property type="match status" value="1"/>
</dbReference>
<dbReference type="InterPro" id="IPR017871">
    <property type="entry name" value="ABC_transporter-like_CS"/>
</dbReference>
<dbReference type="PROSITE" id="PS51866">
    <property type="entry name" value="MOP"/>
    <property type="match status" value="1"/>
</dbReference>
<organism evidence="8 9">
    <name type="scientific">Kribbella lupini</name>
    <dbReference type="NCBI Taxonomy" id="291602"/>
    <lineage>
        <taxon>Bacteria</taxon>
        <taxon>Bacillati</taxon>
        <taxon>Actinomycetota</taxon>
        <taxon>Actinomycetes</taxon>
        <taxon>Propionibacteriales</taxon>
        <taxon>Kribbellaceae</taxon>
        <taxon>Kribbella</taxon>
    </lineage>
</organism>
<dbReference type="SUPFAM" id="SSF50331">
    <property type="entry name" value="MOP-like"/>
    <property type="match status" value="1"/>
</dbReference>
<dbReference type="Gene3D" id="3.40.50.300">
    <property type="entry name" value="P-loop containing nucleotide triphosphate hydrolases"/>
    <property type="match status" value="1"/>
</dbReference>
<evidence type="ECO:0000259" key="6">
    <source>
        <dbReference type="PROSITE" id="PS50893"/>
    </source>
</evidence>
<comment type="caution">
    <text evidence="8">The sequence shown here is derived from an EMBL/GenBank/DDBJ whole genome shotgun (WGS) entry which is preliminary data.</text>
</comment>
<protein>
    <submittedName>
        <fullName evidence="8">ABC transporter ATP-binding protein</fullName>
    </submittedName>
</protein>
<dbReference type="InterPro" id="IPR004606">
    <property type="entry name" value="Mop_domain"/>
</dbReference>
<evidence type="ECO:0000259" key="7">
    <source>
        <dbReference type="PROSITE" id="PS51866"/>
    </source>
</evidence>
<sequence>MTLHADLHVRRTGRPRQVAADPGFELTLDLTVEPGEVVAVLGPNGAGKTTALRAIAGLLPVDGGRISLDGTVWDEPPRTFLSADQRPIGVVFQDYLLFNHLSALENVAFGLRARGVDKRTARAEAAQWLDTVGLTDQAKSRPRSLSGGQAQRVALARALATQPELLLLDEPLSALDAGTTLHIRAELGQHLDRYEGRTLLVTHDPLDAMVLADRLVIIENGEVVQQGSPSEVAHRPRTDYVAQLVGLNLYRGTADGTTVQLTDGGKVTIATPATGPVHVAFPPSAISLYPDHPTGSPRNTWPVVVTSVEQHAHTVRVRLAPADGSSAPTNLLTDVTPAAVAELSLTPGRPLWATLKATETQTYPS</sequence>
<dbReference type="SUPFAM" id="SSF52540">
    <property type="entry name" value="P-loop containing nucleoside triphosphate hydrolases"/>
    <property type="match status" value="1"/>
</dbReference>
<dbReference type="PANTHER" id="PTHR42781:SF4">
    <property type="entry name" value="SPERMIDINE_PUTRESCINE IMPORT ATP-BINDING PROTEIN POTA"/>
    <property type="match status" value="1"/>
</dbReference>
<dbReference type="PANTHER" id="PTHR42781">
    <property type="entry name" value="SPERMIDINE/PUTRESCINE IMPORT ATP-BINDING PROTEIN POTA"/>
    <property type="match status" value="1"/>
</dbReference>
<evidence type="ECO:0000256" key="1">
    <source>
        <dbReference type="ARBA" id="ARBA00022448"/>
    </source>
</evidence>
<feature type="domain" description="ABC transporter" evidence="6">
    <location>
        <begin position="7"/>
        <end position="245"/>
    </location>
</feature>
<evidence type="ECO:0000313" key="9">
    <source>
        <dbReference type="Proteomes" id="UP001500363"/>
    </source>
</evidence>
<feature type="domain" description="Mop" evidence="7">
    <location>
        <begin position="294"/>
        <end position="364"/>
    </location>
</feature>
<dbReference type="Pfam" id="PF00005">
    <property type="entry name" value="ABC_tran"/>
    <property type="match status" value="1"/>
</dbReference>
<accession>A0ABP4N7A2</accession>
<dbReference type="Gene3D" id="2.40.50.100">
    <property type="match status" value="1"/>
</dbReference>
<dbReference type="SMART" id="SM00382">
    <property type="entry name" value="AAA"/>
    <property type="match status" value="1"/>
</dbReference>
<dbReference type="PROSITE" id="PS00211">
    <property type="entry name" value="ABC_TRANSPORTER_1"/>
    <property type="match status" value="1"/>
</dbReference>
<dbReference type="GO" id="GO:0005524">
    <property type="term" value="F:ATP binding"/>
    <property type="evidence" value="ECO:0007669"/>
    <property type="project" value="UniProtKB-KW"/>
</dbReference>
<evidence type="ECO:0000256" key="3">
    <source>
        <dbReference type="ARBA" id="ARBA00022741"/>
    </source>
</evidence>
<keyword evidence="1" id="KW-0813">Transport</keyword>
<dbReference type="Proteomes" id="UP001500363">
    <property type="component" value="Unassembled WGS sequence"/>
</dbReference>
<keyword evidence="4 8" id="KW-0067">ATP-binding</keyword>
<keyword evidence="9" id="KW-1185">Reference proteome</keyword>
<dbReference type="InterPro" id="IPR003439">
    <property type="entry name" value="ABC_transporter-like_ATP-bd"/>
</dbReference>
<reference evidence="9" key="1">
    <citation type="journal article" date="2019" name="Int. J. Syst. Evol. Microbiol.">
        <title>The Global Catalogue of Microorganisms (GCM) 10K type strain sequencing project: providing services to taxonomists for standard genome sequencing and annotation.</title>
        <authorList>
            <consortium name="The Broad Institute Genomics Platform"/>
            <consortium name="The Broad Institute Genome Sequencing Center for Infectious Disease"/>
            <person name="Wu L."/>
            <person name="Ma J."/>
        </authorList>
    </citation>
    <scope>NUCLEOTIDE SEQUENCE [LARGE SCALE GENOMIC DNA]</scope>
    <source>
        <strain evidence="9">JCM 14303</strain>
    </source>
</reference>
<dbReference type="InterPro" id="IPR027417">
    <property type="entry name" value="P-loop_NTPase"/>
</dbReference>
<keyword evidence="3" id="KW-0547">Nucleotide-binding</keyword>
<proteinExistence type="predicted"/>